<name>A0A6J6EG41_9ZZZZ</name>
<organism evidence="2">
    <name type="scientific">freshwater metagenome</name>
    <dbReference type="NCBI Taxonomy" id="449393"/>
    <lineage>
        <taxon>unclassified sequences</taxon>
        <taxon>metagenomes</taxon>
        <taxon>ecological metagenomes</taxon>
    </lineage>
</organism>
<evidence type="ECO:0000256" key="1">
    <source>
        <dbReference type="SAM" id="Phobius"/>
    </source>
</evidence>
<feature type="transmembrane region" description="Helical" evidence="1">
    <location>
        <begin position="300"/>
        <end position="320"/>
    </location>
</feature>
<keyword evidence="1" id="KW-0472">Membrane</keyword>
<proteinExistence type="predicted"/>
<dbReference type="AlphaFoldDB" id="A0A6J6EG41"/>
<feature type="transmembrane region" description="Helical" evidence="1">
    <location>
        <begin position="332"/>
        <end position="349"/>
    </location>
</feature>
<dbReference type="EMBL" id="CAEZSR010000108">
    <property type="protein sequence ID" value="CAB4573263.1"/>
    <property type="molecule type" value="Genomic_DNA"/>
</dbReference>
<feature type="transmembrane region" description="Helical" evidence="1">
    <location>
        <begin position="211"/>
        <end position="230"/>
    </location>
</feature>
<keyword evidence="1" id="KW-0812">Transmembrane</keyword>
<feature type="transmembrane region" description="Helical" evidence="1">
    <location>
        <begin position="275"/>
        <end position="293"/>
    </location>
</feature>
<gene>
    <name evidence="2" type="ORF">UFOPK1493_02540</name>
</gene>
<dbReference type="Pfam" id="PF09913">
    <property type="entry name" value="DUF2142"/>
    <property type="match status" value="1"/>
</dbReference>
<feature type="transmembrane region" description="Helical" evidence="1">
    <location>
        <begin position="94"/>
        <end position="112"/>
    </location>
</feature>
<protein>
    <submittedName>
        <fullName evidence="2">Unannotated protein</fullName>
    </submittedName>
</protein>
<feature type="transmembrane region" description="Helical" evidence="1">
    <location>
        <begin position="356"/>
        <end position="375"/>
    </location>
</feature>
<feature type="transmembrane region" description="Helical" evidence="1">
    <location>
        <begin position="403"/>
        <end position="423"/>
    </location>
</feature>
<reference evidence="2" key="1">
    <citation type="submission" date="2020-05" db="EMBL/GenBank/DDBJ databases">
        <authorList>
            <person name="Chiriac C."/>
            <person name="Salcher M."/>
            <person name="Ghai R."/>
            <person name="Kavagutti S V."/>
        </authorList>
    </citation>
    <scope>NUCLEOTIDE SEQUENCE</scope>
</reference>
<dbReference type="InterPro" id="IPR018674">
    <property type="entry name" value="DUF2142_membrane"/>
</dbReference>
<sequence>MRAHAVAHGDLLGDPVPGLPPGYRAVTVPASLGTGDPACYRHDPTVPSDCAAAQGSGSGSGSVTVATAAGTNPPLAYALVGLPVRLVGAGNDPFAYRLVSVGLLALVLALVVRRARWSVPTAALAAAVVTPSAWFLWGVVNPNALEVALVALAAAGVTTARGRPGVADVWWTAVPLALAVAMRPVAALWALALVVVCEIEWRGGLTRATRAVLWGVPAVGAATVLAWSRWSSLVVQDDRTARTGSRLDALRDSIGGLPRSGAELVASLGWLEYRAPWVAIVAWVMAVGLVVRTRPTVRPASWWVLGVALVVVPVVFEVALHDRIGLIWQGRYGLPVAAAAAVLALGSGTRPAGSRACVVASATAATVLVATHWTVARRAAVGTHGSWFFEGAVDSSRLLGPGIWVLVHAALIVTCAAGCGWWCRRQAGDQTTSPIRPRSRTRR</sequence>
<accession>A0A6J6EG41</accession>
<feature type="transmembrane region" description="Helical" evidence="1">
    <location>
        <begin position="176"/>
        <end position="199"/>
    </location>
</feature>
<keyword evidence="1" id="KW-1133">Transmembrane helix</keyword>
<evidence type="ECO:0000313" key="2">
    <source>
        <dbReference type="EMBL" id="CAB4573263.1"/>
    </source>
</evidence>